<organism evidence="1 2">
    <name type="scientific">Pelagihabitans pacificus</name>
    <dbReference type="NCBI Taxonomy" id="2696054"/>
    <lineage>
        <taxon>Bacteria</taxon>
        <taxon>Pseudomonadati</taxon>
        <taxon>Bacteroidota</taxon>
        <taxon>Flavobacteriia</taxon>
        <taxon>Flavobacteriales</taxon>
        <taxon>Flavobacteriaceae</taxon>
        <taxon>Pelagihabitans</taxon>
    </lineage>
</organism>
<comment type="caution">
    <text evidence="1">The sequence shown here is derived from an EMBL/GenBank/DDBJ whole genome shotgun (WGS) entry which is preliminary data.</text>
</comment>
<name>A0A967ATZ9_9FLAO</name>
<proteinExistence type="predicted"/>
<evidence type="ECO:0000313" key="2">
    <source>
        <dbReference type="Proteomes" id="UP000707206"/>
    </source>
</evidence>
<keyword evidence="2" id="KW-1185">Reference proteome</keyword>
<dbReference type="EMBL" id="VIKU02000003">
    <property type="protein sequence ID" value="NHF59979.1"/>
    <property type="molecule type" value="Genomic_DNA"/>
</dbReference>
<sequence length="81" mass="8838">MGWGRVTITYAPTGYAQNYKRDNVVYHNECQNMVADAVADSVVKIIANPPAGGIPHMGPIVNRENIAQNLAVDPGINYRLI</sequence>
<dbReference type="Proteomes" id="UP000707206">
    <property type="component" value="Unassembled WGS sequence"/>
</dbReference>
<dbReference type="RefSeq" id="WP_152574484.1">
    <property type="nucleotide sequence ID" value="NZ_VIKU02000003.1"/>
</dbReference>
<gene>
    <name evidence="1" type="ORF">FK220_011545</name>
</gene>
<accession>A0A967ATZ9</accession>
<dbReference type="AlphaFoldDB" id="A0A967ATZ9"/>
<reference evidence="1" key="1">
    <citation type="submission" date="2019-07" db="EMBL/GenBank/DDBJ databases">
        <authorList>
            <person name="De-Chao Zhang Q."/>
        </authorList>
    </citation>
    <scope>NUCLEOTIDE SEQUENCE</scope>
    <source>
        <strain evidence="1">TP-CH-4</strain>
    </source>
</reference>
<reference evidence="1" key="2">
    <citation type="submission" date="2020-03" db="EMBL/GenBank/DDBJ databases">
        <title>Flavobacteriaceae bacterium strain TP-CH-4, a member of the family Flavobacteriaceae isolated from a deep-sea seamount.</title>
        <authorList>
            <person name="Zhang D.-C."/>
        </authorList>
    </citation>
    <scope>NUCLEOTIDE SEQUENCE</scope>
    <source>
        <strain evidence="1">TP-CH-4</strain>
    </source>
</reference>
<protein>
    <submittedName>
        <fullName evidence="1">Uncharacterized protein</fullName>
    </submittedName>
</protein>
<evidence type="ECO:0000313" key="1">
    <source>
        <dbReference type="EMBL" id="NHF59979.1"/>
    </source>
</evidence>